<dbReference type="Pfam" id="PF05437">
    <property type="entry name" value="AzlD"/>
    <property type="match status" value="1"/>
</dbReference>
<keyword evidence="1" id="KW-0472">Membrane</keyword>
<reference evidence="2" key="1">
    <citation type="submission" date="2024-05" db="EMBL/GenBank/DDBJ databases">
        <authorList>
            <person name="Kim S."/>
            <person name="Heo J."/>
            <person name="Choi H."/>
            <person name="Choi Y."/>
            <person name="Kwon S.-W."/>
            <person name="Kim Y."/>
        </authorList>
    </citation>
    <scope>NUCLEOTIDE SEQUENCE</scope>
    <source>
        <strain evidence="2">KACC 23698</strain>
    </source>
</reference>
<feature type="transmembrane region" description="Helical" evidence="1">
    <location>
        <begin position="100"/>
        <end position="118"/>
    </location>
</feature>
<dbReference type="RefSeq" id="WP_406853848.1">
    <property type="nucleotide sequence ID" value="NZ_CP157484.1"/>
</dbReference>
<dbReference type="AlphaFoldDB" id="A0AAU7JA22"/>
<feature type="transmembrane region" description="Helical" evidence="1">
    <location>
        <begin position="12"/>
        <end position="32"/>
    </location>
</feature>
<evidence type="ECO:0000313" key="2">
    <source>
        <dbReference type="EMBL" id="XBO37026.1"/>
    </source>
</evidence>
<gene>
    <name evidence="2" type="ORF">ABEG18_14910</name>
</gene>
<dbReference type="EMBL" id="CP157484">
    <property type="protein sequence ID" value="XBO37026.1"/>
    <property type="molecule type" value="Genomic_DNA"/>
</dbReference>
<evidence type="ECO:0000256" key="1">
    <source>
        <dbReference type="SAM" id="Phobius"/>
    </source>
</evidence>
<proteinExistence type="predicted"/>
<dbReference type="InterPro" id="IPR008407">
    <property type="entry name" value="Brnchd-chn_aa_trnsp_AzlD"/>
</dbReference>
<keyword evidence="1" id="KW-1133">Transmembrane helix</keyword>
<protein>
    <submittedName>
        <fullName evidence="2">AzlD domain-containing protein</fullName>
    </submittedName>
</protein>
<feature type="transmembrane region" description="Helical" evidence="1">
    <location>
        <begin position="44"/>
        <end position="66"/>
    </location>
</feature>
<name>A0AAU7JA22_9HYPH</name>
<keyword evidence="1" id="KW-0812">Transmembrane</keyword>
<feature type="transmembrane region" description="Helical" evidence="1">
    <location>
        <begin position="78"/>
        <end position="95"/>
    </location>
</feature>
<sequence length="119" mass="12502">MSLDLAVVHGPLWPYVLIVICGMAPTEIWRTLGVFASRGLSDGSVFLVWVRAVATALLAAVVAKLLLTPSGALALAPWWGRVGGVLAGFVAFFLFRRSFFAGVIVGEAVLIAAAYAAMP</sequence>
<organism evidence="2">
    <name type="scientific">Alsobacter sp. KACC 23698</name>
    <dbReference type="NCBI Taxonomy" id="3149229"/>
    <lineage>
        <taxon>Bacteria</taxon>
        <taxon>Pseudomonadati</taxon>
        <taxon>Pseudomonadota</taxon>
        <taxon>Alphaproteobacteria</taxon>
        <taxon>Hyphomicrobiales</taxon>
        <taxon>Alsobacteraceae</taxon>
        <taxon>Alsobacter</taxon>
    </lineage>
</organism>
<accession>A0AAU7JA22</accession>